<dbReference type="InterPro" id="IPR046796">
    <property type="entry name" value="Transposase_32_dom"/>
</dbReference>
<protein>
    <recommendedName>
        <fullName evidence="1">Putative plant transposon protein domain-containing protein</fullName>
    </recommendedName>
</protein>
<sequence length="102" mass="11365">MTLTHANVQPCSHVSDITVSRAIFLYYVLKGLNINIGQVIANEIQTYASSVNNKAPLGNPSLITHLYELAVVNTSTPPMKRPRKEIDSSYYTQYCMMDEAAQ</sequence>
<dbReference type="EMBL" id="KQ258323">
    <property type="protein sequence ID" value="KOM26492.1"/>
    <property type="molecule type" value="Genomic_DNA"/>
</dbReference>
<name>A0A0L9T7E0_PHAAN</name>
<evidence type="ECO:0000313" key="3">
    <source>
        <dbReference type="Proteomes" id="UP000053144"/>
    </source>
</evidence>
<evidence type="ECO:0000259" key="1">
    <source>
        <dbReference type="Pfam" id="PF20167"/>
    </source>
</evidence>
<proteinExistence type="predicted"/>
<accession>A0A0L9T7E0</accession>
<dbReference type="Gramene" id="KOM26492">
    <property type="protein sequence ID" value="KOM26492"/>
    <property type="gene ID" value="LR48_Vigan277s001200"/>
</dbReference>
<dbReference type="Proteomes" id="UP000053144">
    <property type="component" value="Unassembled WGS sequence"/>
</dbReference>
<gene>
    <name evidence="2" type="ORF">LR48_Vigan277s001200</name>
</gene>
<evidence type="ECO:0000313" key="2">
    <source>
        <dbReference type="EMBL" id="KOM26492.1"/>
    </source>
</evidence>
<dbReference type="AlphaFoldDB" id="A0A0L9T7E0"/>
<feature type="domain" description="Putative plant transposon protein" evidence="1">
    <location>
        <begin position="1"/>
        <end position="72"/>
    </location>
</feature>
<reference evidence="3" key="1">
    <citation type="journal article" date="2015" name="Proc. Natl. Acad. Sci. U.S.A.">
        <title>Genome sequencing of adzuki bean (Vigna angularis) provides insight into high starch and low fat accumulation and domestication.</title>
        <authorList>
            <person name="Yang K."/>
            <person name="Tian Z."/>
            <person name="Chen C."/>
            <person name="Luo L."/>
            <person name="Zhao B."/>
            <person name="Wang Z."/>
            <person name="Yu L."/>
            <person name="Li Y."/>
            <person name="Sun Y."/>
            <person name="Li W."/>
            <person name="Chen Y."/>
            <person name="Li Y."/>
            <person name="Zhang Y."/>
            <person name="Ai D."/>
            <person name="Zhao J."/>
            <person name="Shang C."/>
            <person name="Ma Y."/>
            <person name="Wu B."/>
            <person name="Wang M."/>
            <person name="Gao L."/>
            <person name="Sun D."/>
            <person name="Zhang P."/>
            <person name="Guo F."/>
            <person name="Wang W."/>
            <person name="Li Y."/>
            <person name="Wang J."/>
            <person name="Varshney R.K."/>
            <person name="Wang J."/>
            <person name="Ling H.Q."/>
            <person name="Wan P."/>
        </authorList>
    </citation>
    <scope>NUCLEOTIDE SEQUENCE</scope>
    <source>
        <strain evidence="3">cv. Jingnong 6</strain>
    </source>
</reference>
<organism evidence="2 3">
    <name type="scientific">Phaseolus angularis</name>
    <name type="common">Azuki bean</name>
    <name type="synonym">Vigna angularis</name>
    <dbReference type="NCBI Taxonomy" id="3914"/>
    <lineage>
        <taxon>Eukaryota</taxon>
        <taxon>Viridiplantae</taxon>
        <taxon>Streptophyta</taxon>
        <taxon>Embryophyta</taxon>
        <taxon>Tracheophyta</taxon>
        <taxon>Spermatophyta</taxon>
        <taxon>Magnoliopsida</taxon>
        <taxon>eudicotyledons</taxon>
        <taxon>Gunneridae</taxon>
        <taxon>Pentapetalae</taxon>
        <taxon>rosids</taxon>
        <taxon>fabids</taxon>
        <taxon>Fabales</taxon>
        <taxon>Fabaceae</taxon>
        <taxon>Papilionoideae</taxon>
        <taxon>50 kb inversion clade</taxon>
        <taxon>NPAAA clade</taxon>
        <taxon>indigoferoid/millettioid clade</taxon>
        <taxon>Phaseoleae</taxon>
        <taxon>Vigna</taxon>
    </lineage>
</organism>
<dbReference type="Pfam" id="PF20167">
    <property type="entry name" value="Transposase_32"/>
    <property type="match status" value="1"/>
</dbReference>